<proteinExistence type="predicted"/>
<dbReference type="OrthoDB" id="223410at2"/>
<feature type="chain" id="PRO_5021004967" evidence="1">
    <location>
        <begin position="26"/>
        <end position="443"/>
    </location>
</feature>
<accession>A0A4Q0NW32</accession>
<dbReference type="Proteomes" id="UP000289821">
    <property type="component" value="Unassembled WGS sequence"/>
</dbReference>
<evidence type="ECO:0000313" key="2">
    <source>
        <dbReference type="EMBL" id="RXG15582.1"/>
    </source>
</evidence>
<keyword evidence="3" id="KW-1185">Reference proteome</keyword>
<dbReference type="EMBL" id="QOVI01000003">
    <property type="protein sequence ID" value="RXG15582.1"/>
    <property type="molecule type" value="Genomic_DNA"/>
</dbReference>
<comment type="caution">
    <text evidence="2">The sequence shown here is derived from an EMBL/GenBank/DDBJ whole genome shotgun (WGS) entry which is preliminary data.</text>
</comment>
<gene>
    <name evidence="2" type="ORF">DSM04_103471</name>
</gene>
<sequence>MKSIILRLSALFLLTVFLHSCTSSKTVTSIQKTTIGPGWANNSINTVIFRQNAVTTHDNVQFAAYYDAKSYLTLAKRILPDGEWEVHQTQYTGNTADAHNAISIAVDGKGYLHVSWDHHNNPLRYARSLKPLGLELGEKQKMSGIEEARVTYPQFYNLVNTEKLLYLYRSGESGEGILVVNKYNPQTQEWTQLYQNLIDGEGERNAYWQAYVDKQGTIHLSWVWRETYDVSTNHDIAYAKSTDEGKTWTRSNGEAYQLPITQETAEYAWKIPQNSSLINQTSMTTDAFGNPYIANYWNVGGKTQYQIVYLEDGIWKKENSNFRDSVFKLGGGGTKKIPISRPEIFVQNEGNKKTVYLLYRDDLRGSKITMAYKNLASQNDWKLLDLTDISVGDWEPNFDKQLFKQTGKVHIFQQEVTQVDGEGLTNTKATPVQLLELDTLPLN</sequence>
<protein>
    <submittedName>
        <fullName evidence="2">Putative BNR repeat neuraminidase</fullName>
    </submittedName>
</protein>
<dbReference type="InterPro" id="IPR036278">
    <property type="entry name" value="Sialidase_sf"/>
</dbReference>
<keyword evidence="1" id="KW-0732">Signal</keyword>
<feature type="signal peptide" evidence="1">
    <location>
        <begin position="1"/>
        <end position="25"/>
    </location>
</feature>
<reference evidence="2 3" key="1">
    <citation type="submission" date="2018-07" db="EMBL/GenBank/DDBJ databases">
        <title>Leeuwenhoekiella genomics.</title>
        <authorList>
            <person name="Tahon G."/>
            <person name="Willems A."/>
        </authorList>
    </citation>
    <scope>NUCLEOTIDE SEQUENCE [LARGE SCALE GENOMIC DNA]</scope>
    <source>
        <strain evidence="2 3">R-50232</strain>
    </source>
</reference>
<dbReference type="AlphaFoldDB" id="A0A4Q0NW32"/>
<dbReference type="SUPFAM" id="SSF50939">
    <property type="entry name" value="Sialidases"/>
    <property type="match status" value="1"/>
</dbReference>
<dbReference type="Pfam" id="PF15892">
    <property type="entry name" value="BNR_4"/>
    <property type="match status" value="1"/>
</dbReference>
<evidence type="ECO:0000313" key="3">
    <source>
        <dbReference type="Proteomes" id="UP000289821"/>
    </source>
</evidence>
<organism evidence="2 3">
    <name type="scientific">Leeuwenhoekiella aestuarii</name>
    <dbReference type="NCBI Taxonomy" id="2249426"/>
    <lineage>
        <taxon>Bacteria</taxon>
        <taxon>Pseudomonadati</taxon>
        <taxon>Bacteroidota</taxon>
        <taxon>Flavobacteriia</taxon>
        <taxon>Flavobacteriales</taxon>
        <taxon>Flavobacteriaceae</taxon>
        <taxon>Leeuwenhoekiella</taxon>
    </lineage>
</organism>
<name>A0A4Q0NW32_9FLAO</name>
<evidence type="ECO:0000256" key="1">
    <source>
        <dbReference type="SAM" id="SignalP"/>
    </source>
</evidence>
<dbReference type="RefSeq" id="WP_128761144.1">
    <property type="nucleotide sequence ID" value="NZ_QOVI01000003.1"/>
</dbReference>